<comment type="similarity">
    <text evidence="1">Belongs to the pseudouridine synthase RluA family.</text>
</comment>
<accession>A0AAD9KDS3</accession>
<evidence type="ECO:0000313" key="3">
    <source>
        <dbReference type="EMBL" id="KAK2169803.1"/>
    </source>
</evidence>
<dbReference type="GO" id="GO:0009982">
    <property type="term" value="F:pseudouridine synthase activity"/>
    <property type="evidence" value="ECO:0007669"/>
    <property type="project" value="InterPro"/>
</dbReference>
<sequence>MSVKHASESIAKHCVNWLRLQYVQFIRVKLGHGTMPKLEDLSVVYHSDHFLVVNKRHDIVVNTDKADIISVATQLQHAYPELIDKNAQFGFRFAHRLDFATSGLLCIGLTKKGARWAANAFAKRRVYKHYLALVRGHMDPDRYRQRQIDIPIGRDKEIKDYCRIRTADHPQCSTPKQSCTSIVLLEHGLYDGQPASKILLIPRTVLSVSDTWFQVLLLDVLLSQSPMSVKHASESIAKHCVNWLRLQYVQFIRVKLGHGTMPKLEDLSVVYHSDHFLVVNKRHDIVVNTDKADIISVATQLQHAYPELIDKNAQFGFRFAHRLDFATSGLLCIGLTKKGARWAANAFAKRRVYKHYLALVRGHMDPDRYRQRQIDIPIGRDKEIKDYCRIRTADHPQCSTPKQSCTSIVLLEHGLYDGQPASKILLIPRTGRTHQLRVHCAHVGHTIVGDYTYSDRSDVTPHRMMLHAYRLVLPMTREHIDVISDDPFLASLEPEWQSMQEFQTYEQFFQTHTLCGEERSPE</sequence>
<dbReference type="InterPro" id="IPR020103">
    <property type="entry name" value="PsdUridine_synth_cat_dom_sf"/>
</dbReference>
<reference evidence="3" key="1">
    <citation type="journal article" date="2023" name="Mol. Biol. Evol.">
        <title>Third-Generation Sequencing Reveals the Adaptive Role of the Epigenome in Three Deep-Sea Polychaetes.</title>
        <authorList>
            <person name="Perez M."/>
            <person name="Aroh O."/>
            <person name="Sun Y."/>
            <person name="Lan Y."/>
            <person name="Juniper S.K."/>
            <person name="Young C.R."/>
            <person name="Angers B."/>
            <person name="Qian P.Y."/>
        </authorList>
    </citation>
    <scope>NUCLEOTIDE SEQUENCE</scope>
    <source>
        <strain evidence="3">R07B-5</strain>
    </source>
</reference>
<dbReference type="PANTHER" id="PTHR21600">
    <property type="entry name" value="MITOCHONDRIAL RNA PSEUDOURIDINE SYNTHASE"/>
    <property type="match status" value="1"/>
</dbReference>
<keyword evidence="4" id="KW-1185">Reference proteome</keyword>
<comment type="caution">
    <text evidence="3">The sequence shown here is derived from an EMBL/GenBank/DDBJ whole genome shotgun (WGS) entry which is preliminary data.</text>
</comment>
<organism evidence="3 4">
    <name type="scientific">Ridgeia piscesae</name>
    <name type="common">Tubeworm</name>
    <dbReference type="NCBI Taxonomy" id="27915"/>
    <lineage>
        <taxon>Eukaryota</taxon>
        <taxon>Metazoa</taxon>
        <taxon>Spiralia</taxon>
        <taxon>Lophotrochozoa</taxon>
        <taxon>Annelida</taxon>
        <taxon>Polychaeta</taxon>
        <taxon>Sedentaria</taxon>
        <taxon>Canalipalpata</taxon>
        <taxon>Sabellida</taxon>
        <taxon>Siboglinidae</taxon>
        <taxon>Ridgeia</taxon>
    </lineage>
</organism>
<evidence type="ECO:0000256" key="1">
    <source>
        <dbReference type="ARBA" id="ARBA00010876"/>
    </source>
</evidence>
<feature type="domain" description="Pseudouridine synthase RsuA/RluA-like" evidence="2">
    <location>
        <begin position="275"/>
        <end position="442"/>
    </location>
</feature>
<dbReference type="Pfam" id="PF00849">
    <property type="entry name" value="PseudoU_synth_2"/>
    <property type="match status" value="2"/>
</dbReference>
<dbReference type="Gene3D" id="3.30.2350.10">
    <property type="entry name" value="Pseudouridine synthase"/>
    <property type="match status" value="2"/>
</dbReference>
<feature type="domain" description="Pseudouridine synthase RsuA/RluA-like" evidence="2">
    <location>
        <begin position="49"/>
        <end position="161"/>
    </location>
</feature>
<dbReference type="InterPro" id="IPR006145">
    <property type="entry name" value="PsdUridine_synth_RsuA/RluA"/>
</dbReference>
<dbReference type="CDD" id="cd02869">
    <property type="entry name" value="PseudoU_synth_RluA_like"/>
    <property type="match status" value="1"/>
</dbReference>
<evidence type="ECO:0000313" key="4">
    <source>
        <dbReference type="Proteomes" id="UP001209878"/>
    </source>
</evidence>
<dbReference type="EMBL" id="JAODUO010001174">
    <property type="protein sequence ID" value="KAK2169803.1"/>
    <property type="molecule type" value="Genomic_DNA"/>
</dbReference>
<dbReference type="Proteomes" id="UP001209878">
    <property type="component" value="Unassembled WGS sequence"/>
</dbReference>
<proteinExistence type="inferred from homology"/>
<dbReference type="InterPro" id="IPR050188">
    <property type="entry name" value="RluA_PseudoU_synthase"/>
</dbReference>
<dbReference type="SUPFAM" id="SSF55120">
    <property type="entry name" value="Pseudouridine synthase"/>
    <property type="match status" value="2"/>
</dbReference>
<evidence type="ECO:0000259" key="2">
    <source>
        <dbReference type="Pfam" id="PF00849"/>
    </source>
</evidence>
<dbReference type="PANTHER" id="PTHR21600:SF87">
    <property type="entry name" value="RNA PSEUDOURIDYLATE SYNTHASE DOMAIN-CONTAINING PROTEIN 1"/>
    <property type="match status" value="1"/>
</dbReference>
<dbReference type="GO" id="GO:0000455">
    <property type="term" value="P:enzyme-directed rRNA pseudouridine synthesis"/>
    <property type="evidence" value="ECO:0007669"/>
    <property type="project" value="TreeGrafter"/>
</dbReference>
<protein>
    <recommendedName>
        <fullName evidence="2">Pseudouridine synthase RsuA/RluA-like domain-containing protein</fullName>
    </recommendedName>
</protein>
<gene>
    <name evidence="3" type="ORF">NP493_1174g00034</name>
</gene>
<dbReference type="AlphaFoldDB" id="A0AAD9KDS3"/>
<dbReference type="GO" id="GO:0003723">
    <property type="term" value="F:RNA binding"/>
    <property type="evidence" value="ECO:0007669"/>
    <property type="project" value="InterPro"/>
</dbReference>
<name>A0AAD9KDS3_RIDPI</name>